<organism evidence="5 7">
    <name type="scientific">Anaerotruncus colihominis</name>
    <dbReference type="NCBI Taxonomy" id="169435"/>
    <lineage>
        <taxon>Bacteria</taxon>
        <taxon>Bacillati</taxon>
        <taxon>Bacillota</taxon>
        <taxon>Clostridia</taxon>
        <taxon>Eubacteriales</taxon>
        <taxon>Oscillospiraceae</taxon>
        <taxon>Anaerotruncus</taxon>
    </lineage>
</organism>
<dbReference type="PANTHER" id="PTHR21666">
    <property type="entry name" value="PEPTIDASE-RELATED"/>
    <property type="match status" value="1"/>
</dbReference>
<dbReference type="GO" id="GO:0004222">
    <property type="term" value="F:metalloendopeptidase activity"/>
    <property type="evidence" value="ECO:0007669"/>
    <property type="project" value="TreeGrafter"/>
</dbReference>
<dbReference type="EMBL" id="QVME01000002">
    <property type="protein sequence ID" value="RGE68731.1"/>
    <property type="molecule type" value="Genomic_DNA"/>
</dbReference>
<keyword evidence="2" id="KW-0175">Coiled coil</keyword>
<dbReference type="RefSeq" id="WP_024729779.1">
    <property type="nucleotide sequence ID" value="NZ_CABIWA010000002.1"/>
</dbReference>
<evidence type="ECO:0000313" key="6">
    <source>
        <dbReference type="EMBL" id="RGE68731.1"/>
    </source>
</evidence>
<dbReference type="InterPro" id="IPR057309">
    <property type="entry name" value="PcsB_CC"/>
</dbReference>
<dbReference type="Gene3D" id="2.70.70.10">
    <property type="entry name" value="Glucose Permease (Domain IIA)"/>
    <property type="match status" value="1"/>
</dbReference>
<feature type="domain" description="Peptidoglycan hydrolase PcsB coiled-coil" evidence="4">
    <location>
        <begin position="131"/>
        <end position="199"/>
    </location>
</feature>
<feature type="domain" description="M23ase beta-sheet core" evidence="3">
    <location>
        <begin position="310"/>
        <end position="410"/>
    </location>
</feature>
<proteinExistence type="predicted"/>
<gene>
    <name evidence="5" type="primary">envC_3</name>
    <name evidence="6" type="ORF">DXC40_05395</name>
    <name evidence="5" type="ORF">ERS852551_02053</name>
</gene>
<protein>
    <submittedName>
        <fullName evidence="5">Septal ring factor</fullName>
    </submittedName>
</protein>
<name>A0A174RCF4_9FIRM</name>
<reference evidence="6 8" key="2">
    <citation type="submission" date="2018-08" db="EMBL/GenBank/DDBJ databases">
        <title>A genome reference for cultivated species of the human gut microbiota.</title>
        <authorList>
            <person name="Zou Y."/>
            <person name="Xue W."/>
            <person name="Luo G."/>
        </authorList>
    </citation>
    <scope>NUCLEOTIDE SEQUENCE [LARGE SCALE GENOMIC DNA]</scope>
    <source>
        <strain evidence="6 8">TF05-12AC</strain>
    </source>
</reference>
<feature type="coiled-coil region" evidence="2">
    <location>
        <begin position="189"/>
        <end position="279"/>
    </location>
</feature>
<dbReference type="InterPro" id="IPR011055">
    <property type="entry name" value="Dup_hybrid_motif"/>
</dbReference>
<evidence type="ECO:0000313" key="7">
    <source>
        <dbReference type="Proteomes" id="UP000095765"/>
    </source>
</evidence>
<dbReference type="OrthoDB" id="5623881at2"/>
<dbReference type="Gene3D" id="6.10.250.3150">
    <property type="match status" value="1"/>
</dbReference>
<evidence type="ECO:0000256" key="2">
    <source>
        <dbReference type="SAM" id="Coils"/>
    </source>
</evidence>
<dbReference type="Proteomes" id="UP000260828">
    <property type="component" value="Unassembled WGS sequence"/>
</dbReference>
<dbReference type="EMBL" id="CZBE01000013">
    <property type="protein sequence ID" value="CUP81831.1"/>
    <property type="molecule type" value="Genomic_DNA"/>
</dbReference>
<dbReference type="SUPFAM" id="SSF51261">
    <property type="entry name" value="Duplicated hybrid motif"/>
    <property type="match status" value="1"/>
</dbReference>
<evidence type="ECO:0000313" key="8">
    <source>
        <dbReference type="Proteomes" id="UP000260828"/>
    </source>
</evidence>
<keyword evidence="1" id="KW-0732">Signal</keyword>
<dbReference type="Pfam" id="PF01551">
    <property type="entry name" value="Peptidase_M23"/>
    <property type="match status" value="1"/>
</dbReference>
<dbReference type="InterPro" id="IPR050570">
    <property type="entry name" value="Cell_wall_metabolism_enzyme"/>
</dbReference>
<sequence>MNSRGKRIFAWAMAILMAAMLVAPTISVLVRADDGEEYDSELIDSDGGDEESDELQDMLDELNDRYKQLQEQNNAIQSQINSVQDEKQRQVAIKQQIDGQINTTIAQIDTLDERIAVLEERIAEKETEMKAKQKDIDENYALFQERFRAMCMQPQASTLGLVLGADDFSQMLTRTEVVTRVAQHDQDLLAELDAQLKELGEIKADIEADKAGIEADKKVQEEKRVELDAQMATANARIQDMAAMEQEYLANKAQKDAEMKQVQAEISALIAKINETSKQTKYIGGGMQWPSATLFQRTCEYGPRFGGSDFHTGIDISGGGAYGSPVLAANAGTVKVANTAVTPGYGYGKYVIIDHGGGIQTLYAHMSALSVTVGQTVAQGEKIGEVGSTGWSTGPHIHFEIRKDGQAINPDSFTG</sequence>
<feature type="coiled-coil region" evidence="2">
    <location>
        <begin position="52"/>
        <end position="135"/>
    </location>
</feature>
<dbReference type="InterPro" id="IPR016047">
    <property type="entry name" value="M23ase_b-sheet_dom"/>
</dbReference>
<accession>A0A174RCF4</accession>
<evidence type="ECO:0000259" key="3">
    <source>
        <dbReference type="Pfam" id="PF01551"/>
    </source>
</evidence>
<dbReference type="Pfam" id="PF24568">
    <property type="entry name" value="CC_PcsB"/>
    <property type="match status" value="1"/>
</dbReference>
<dbReference type="GeneID" id="72464448"/>
<dbReference type="AlphaFoldDB" id="A0A174RCF4"/>
<evidence type="ECO:0000313" key="5">
    <source>
        <dbReference type="EMBL" id="CUP81831.1"/>
    </source>
</evidence>
<dbReference type="PANTHER" id="PTHR21666:SF270">
    <property type="entry name" value="MUREIN HYDROLASE ACTIVATOR ENVC"/>
    <property type="match status" value="1"/>
</dbReference>
<evidence type="ECO:0000256" key="1">
    <source>
        <dbReference type="ARBA" id="ARBA00022729"/>
    </source>
</evidence>
<evidence type="ECO:0000259" key="4">
    <source>
        <dbReference type="Pfam" id="PF24568"/>
    </source>
</evidence>
<reference evidence="5 7" key="1">
    <citation type="submission" date="2015-09" db="EMBL/GenBank/DDBJ databases">
        <authorList>
            <consortium name="Pathogen Informatics"/>
        </authorList>
    </citation>
    <scope>NUCLEOTIDE SEQUENCE [LARGE SCALE GENOMIC DNA]</scope>
    <source>
        <strain evidence="5 7">2789STDY5834939</strain>
    </source>
</reference>
<dbReference type="Proteomes" id="UP000095765">
    <property type="component" value="Unassembled WGS sequence"/>
</dbReference>
<dbReference type="CDD" id="cd12797">
    <property type="entry name" value="M23_peptidase"/>
    <property type="match status" value="1"/>
</dbReference>